<dbReference type="STRING" id="64971.SAMN05421831_104191"/>
<dbReference type="InterPro" id="IPR004476">
    <property type="entry name" value="RNase_II/RNase_R"/>
</dbReference>
<dbReference type="EMBL" id="FNYH01000004">
    <property type="protein sequence ID" value="SEI57833.1"/>
    <property type="molecule type" value="Genomic_DNA"/>
</dbReference>
<dbReference type="OrthoDB" id="9764149at2"/>
<feature type="compositionally biased region" description="Basic and acidic residues" evidence="9">
    <location>
        <begin position="836"/>
        <end position="859"/>
    </location>
</feature>
<gene>
    <name evidence="8" type="primary">rnr</name>
    <name evidence="11" type="ORF">SAMN05421831_104191</name>
</gene>
<dbReference type="InterPro" id="IPR050180">
    <property type="entry name" value="RNR_Ribonuclease"/>
</dbReference>
<dbReference type="RefSeq" id="WP_093309057.1">
    <property type="nucleotide sequence ID" value="NZ_FNYH01000004.1"/>
</dbReference>
<proteinExistence type="inferred from homology"/>
<sequence length="887" mass="100139">MTVTWPLNQDPAAEREQQTYTHPVPSREYILVALQQAGKPLTHKQLCTGFGLEAPEAIEALRRRLMAMCRDAQLLRTRRKAFGLIEQMHLIRGRVQAHKEGYGFVLPMDSQGRIAPKQERQDYYLSPYEMQRLFDGDEVLIQDKSPHYNSRGRQEARVVEIVARHTQKLVGHYYQKETFGEVVPDHPRLRHTVLIPAGASLDALDGQVVEIKLHRQPDFQQAPMGEVIQVLGHAMDPGLEIQMALRTYDIPHTFSPEVLAQAASFAQNVPDQITDGRIDLRDLPLVTIDGEDAKDFDDAVYCQRQPSGSWKLYVAIADVSHYVEMDSPLDKEAYQRGTSVYFPGQVVPMLPEALSNGLCSLNPQQNRYALVCEMNISARGNLSRYRFYRALIRSHARLTYTQVGALLTEPDSASAQDFRQAYPKLVKPLQALHALYQILRTGREARGAIDFETQETRIVFGEARKIERIIPVERNDAHKLIEECMLCANVAAARFLIKHKIPGLYRVHEGPKAQKLEGLKGFLAELGLTLGGGEQPSPQDYQALMARISERPDREIIQSMVLRSLSQAVYSPENEGHFGLAYPAYAHFTSPIRRYPDLLVHRAIGSVLDSQRASAHVLRGENQPVKAQHLSYPYDFETLLVLGEHVSMAERRADEATRDVEDWLKCEYLSAYIGESFPGTVTTVTGFGLFVRLDAIYVEGLIHISNLPADYYEFKADKQRLVGEHTRRSFRLGDHLQVRVANVNLEERKIDFDLVQNPLSTRTRRPAKTPIASKTPTPKTPRRANKTTNKPTPSETPAQKHTQAASAEEIQYPLLIDILAAADTPPVKKKKKKRLGKNERARLKAEKAAEATKAQEVHKPKASKKKKPKKKKAEAKKSCKKKTKKAP</sequence>
<evidence type="ECO:0000256" key="8">
    <source>
        <dbReference type="HAMAP-Rule" id="MF_01895"/>
    </source>
</evidence>
<dbReference type="Pfam" id="PF00773">
    <property type="entry name" value="RNB"/>
    <property type="match status" value="1"/>
</dbReference>
<evidence type="ECO:0000256" key="3">
    <source>
        <dbReference type="ARBA" id="ARBA00022490"/>
    </source>
</evidence>
<evidence type="ECO:0000256" key="6">
    <source>
        <dbReference type="ARBA" id="ARBA00022839"/>
    </source>
</evidence>
<dbReference type="CDD" id="cd04471">
    <property type="entry name" value="S1_RNase_R"/>
    <property type="match status" value="1"/>
</dbReference>
<comment type="subcellular location">
    <subcellularLocation>
        <location evidence="2 8">Cytoplasm</location>
    </subcellularLocation>
</comment>
<evidence type="ECO:0000256" key="2">
    <source>
        <dbReference type="ARBA" id="ARBA00004496"/>
    </source>
</evidence>
<feature type="region of interest" description="Disordered" evidence="9">
    <location>
        <begin position="826"/>
        <end position="887"/>
    </location>
</feature>
<dbReference type="PANTHER" id="PTHR23355:SF9">
    <property type="entry name" value="DIS3-LIKE EXONUCLEASE 2"/>
    <property type="match status" value="1"/>
</dbReference>
<dbReference type="GO" id="GO:0008859">
    <property type="term" value="F:exoribonuclease II activity"/>
    <property type="evidence" value="ECO:0007669"/>
    <property type="project" value="UniProtKB-UniRule"/>
</dbReference>
<dbReference type="HAMAP" id="MF_01895">
    <property type="entry name" value="RNase_R"/>
    <property type="match status" value="1"/>
</dbReference>
<dbReference type="Gene3D" id="2.40.50.140">
    <property type="entry name" value="Nucleic acid-binding proteins"/>
    <property type="match status" value="2"/>
</dbReference>
<dbReference type="PROSITE" id="PS50126">
    <property type="entry name" value="S1"/>
    <property type="match status" value="1"/>
</dbReference>
<dbReference type="InterPro" id="IPR012340">
    <property type="entry name" value="NA-bd_OB-fold"/>
</dbReference>
<feature type="compositionally biased region" description="Polar residues" evidence="9">
    <location>
        <begin position="786"/>
        <end position="805"/>
    </location>
</feature>
<dbReference type="GO" id="GO:0003723">
    <property type="term" value="F:RNA binding"/>
    <property type="evidence" value="ECO:0007669"/>
    <property type="project" value="UniProtKB-UniRule"/>
</dbReference>
<comment type="function">
    <text evidence="8">3'-5' exoribonuclease that releases 5'-nucleoside monophosphates and is involved in maturation of structured RNAs.</text>
</comment>
<evidence type="ECO:0000256" key="4">
    <source>
        <dbReference type="ARBA" id="ARBA00022722"/>
    </source>
</evidence>
<keyword evidence="3 8" id="KW-0963">Cytoplasm</keyword>
<evidence type="ECO:0000256" key="9">
    <source>
        <dbReference type="SAM" id="MobiDB-lite"/>
    </source>
</evidence>
<dbReference type="SMART" id="SM00316">
    <property type="entry name" value="S1"/>
    <property type="match status" value="1"/>
</dbReference>
<dbReference type="InterPro" id="IPR011805">
    <property type="entry name" value="RNase_R"/>
</dbReference>
<dbReference type="NCBIfam" id="TIGR02063">
    <property type="entry name" value="RNase_R"/>
    <property type="match status" value="1"/>
</dbReference>
<dbReference type="PANTHER" id="PTHR23355">
    <property type="entry name" value="RIBONUCLEASE"/>
    <property type="match status" value="1"/>
</dbReference>
<feature type="region of interest" description="Disordered" evidence="9">
    <location>
        <begin position="1"/>
        <end position="20"/>
    </location>
</feature>
<evidence type="ECO:0000256" key="5">
    <source>
        <dbReference type="ARBA" id="ARBA00022801"/>
    </source>
</evidence>
<dbReference type="Pfam" id="PF00575">
    <property type="entry name" value="S1"/>
    <property type="match status" value="1"/>
</dbReference>
<keyword evidence="12" id="KW-1185">Reference proteome</keyword>
<dbReference type="PROSITE" id="PS01175">
    <property type="entry name" value="RIBONUCLEASE_II"/>
    <property type="match status" value="1"/>
</dbReference>
<dbReference type="SUPFAM" id="SSF50249">
    <property type="entry name" value="Nucleic acid-binding proteins"/>
    <property type="match status" value="4"/>
</dbReference>
<dbReference type="EC" id="3.1.13.1" evidence="8"/>
<dbReference type="Pfam" id="PF08206">
    <property type="entry name" value="OB_RNB"/>
    <property type="match status" value="1"/>
</dbReference>
<evidence type="ECO:0000259" key="10">
    <source>
        <dbReference type="PROSITE" id="PS50126"/>
    </source>
</evidence>
<evidence type="ECO:0000313" key="12">
    <source>
        <dbReference type="Proteomes" id="UP000242999"/>
    </source>
</evidence>
<protein>
    <recommendedName>
        <fullName evidence="8">Ribonuclease R</fullName>
        <shortName evidence="8">RNase R</shortName>
        <ecNumber evidence="8">3.1.13.1</ecNumber>
    </recommendedName>
</protein>
<feature type="region of interest" description="Disordered" evidence="9">
    <location>
        <begin position="757"/>
        <end position="806"/>
    </location>
</feature>
<feature type="domain" description="S1 motif" evidence="10">
    <location>
        <begin position="674"/>
        <end position="755"/>
    </location>
</feature>
<dbReference type="AlphaFoldDB" id="A0A1H6RQ16"/>
<keyword evidence="5 8" id="KW-0378">Hydrolase</keyword>
<comment type="similarity">
    <text evidence="8">Belongs to the RNR ribonuclease family. RNase R subfamily.</text>
</comment>
<dbReference type="InterPro" id="IPR022966">
    <property type="entry name" value="RNase_II/R_CS"/>
</dbReference>
<name>A0A1H6RQ16_9GAMM</name>
<dbReference type="InterPro" id="IPR040476">
    <property type="entry name" value="CSD2"/>
</dbReference>
<keyword evidence="6 8" id="KW-0269">Exonuclease</keyword>
<dbReference type="Proteomes" id="UP000242999">
    <property type="component" value="Unassembled WGS sequence"/>
</dbReference>
<reference evidence="12" key="1">
    <citation type="submission" date="2016-10" db="EMBL/GenBank/DDBJ databases">
        <authorList>
            <person name="Varghese N."/>
            <person name="Submissions S."/>
        </authorList>
    </citation>
    <scope>NUCLEOTIDE SEQUENCE [LARGE SCALE GENOMIC DNA]</scope>
    <source>
        <strain evidence="12">DSM 7165</strain>
    </source>
</reference>
<dbReference type="InterPro" id="IPR001900">
    <property type="entry name" value="RNase_II/R"/>
</dbReference>
<organism evidence="11 12">
    <name type="scientific">Allopseudospirillum japonicum</name>
    <dbReference type="NCBI Taxonomy" id="64971"/>
    <lineage>
        <taxon>Bacteria</taxon>
        <taxon>Pseudomonadati</taxon>
        <taxon>Pseudomonadota</taxon>
        <taxon>Gammaproteobacteria</taxon>
        <taxon>Oceanospirillales</taxon>
        <taxon>Oceanospirillaceae</taxon>
        <taxon>Allopseudospirillum</taxon>
    </lineage>
</organism>
<keyword evidence="4 8" id="KW-0540">Nuclease</keyword>
<feature type="compositionally biased region" description="Basic residues" evidence="9">
    <location>
        <begin position="860"/>
        <end position="887"/>
    </location>
</feature>
<dbReference type="InterPro" id="IPR013223">
    <property type="entry name" value="RNase_B_OB_dom"/>
</dbReference>
<dbReference type="InterPro" id="IPR003029">
    <property type="entry name" value="S1_domain"/>
</dbReference>
<dbReference type="SMART" id="SM00955">
    <property type="entry name" value="RNB"/>
    <property type="match status" value="1"/>
</dbReference>
<comment type="catalytic activity">
    <reaction evidence="1 8">
        <text>Exonucleolytic cleavage in the 3'- to 5'-direction to yield nucleoside 5'-phosphates.</text>
        <dbReference type="EC" id="3.1.13.1"/>
    </reaction>
</comment>
<evidence type="ECO:0000256" key="1">
    <source>
        <dbReference type="ARBA" id="ARBA00001849"/>
    </source>
</evidence>
<dbReference type="Pfam" id="PF17876">
    <property type="entry name" value="CSD2"/>
    <property type="match status" value="1"/>
</dbReference>
<dbReference type="NCBIfam" id="TIGR00358">
    <property type="entry name" value="3_prime_RNase"/>
    <property type="match status" value="1"/>
</dbReference>
<accession>A0A1H6RQ16</accession>
<dbReference type="GO" id="GO:0006402">
    <property type="term" value="P:mRNA catabolic process"/>
    <property type="evidence" value="ECO:0007669"/>
    <property type="project" value="TreeGrafter"/>
</dbReference>
<evidence type="ECO:0000256" key="7">
    <source>
        <dbReference type="ARBA" id="ARBA00022884"/>
    </source>
</evidence>
<evidence type="ECO:0000313" key="11">
    <source>
        <dbReference type="EMBL" id="SEI57833.1"/>
    </source>
</evidence>
<keyword evidence="7 8" id="KW-0694">RNA-binding</keyword>
<dbReference type="GO" id="GO:0005829">
    <property type="term" value="C:cytosol"/>
    <property type="evidence" value="ECO:0007669"/>
    <property type="project" value="TreeGrafter"/>
</dbReference>